<evidence type="ECO:0000313" key="2">
    <source>
        <dbReference type="Proteomes" id="UP000652761"/>
    </source>
</evidence>
<sequence length="85" mass="9256">MVLLVGPQPCRGLRWPCLRVPAALAGEGLVIPTGPCSRGSAPYFLQLGALRRGSSVLDELRRRLWRRVLSTAVRASVVRSCSRVS</sequence>
<accession>A0A843TF01</accession>
<dbReference type="EMBL" id="NMUH01000021">
    <property type="protein sequence ID" value="MQL68747.1"/>
    <property type="molecule type" value="Genomic_DNA"/>
</dbReference>
<comment type="caution">
    <text evidence="1">The sequence shown here is derived from an EMBL/GenBank/DDBJ whole genome shotgun (WGS) entry which is preliminary data.</text>
</comment>
<gene>
    <name evidence="1" type="ORF">Taro_001058</name>
</gene>
<organism evidence="1 2">
    <name type="scientific">Colocasia esculenta</name>
    <name type="common">Wild taro</name>
    <name type="synonym">Arum esculentum</name>
    <dbReference type="NCBI Taxonomy" id="4460"/>
    <lineage>
        <taxon>Eukaryota</taxon>
        <taxon>Viridiplantae</taxon>
        <taxon>Streptophyta</taxon>
        <taxon>Embryophyta</taxon>
        <taxon>Tracheophyta</taxon>
        <taxon>Spermatophyta</taxon>
        <taxon>Magnoliopsida</taxon>
        <taxon>Liliopsida</taxon>
        <taxon>Araceae</taxon>
        <taxon>Aroideae</taxon>
        <taxon>Colocasieae</taxon>
        <taxon>Colocasia</taxon>
    </lineage>
</organism>
<keyword evidence="2" id="KW-1185">Reference proteome</keyword>
<name>A0A843TF01_COLES</name>
<protein>
    <submittedName>
        <fullName evidence="1">Uncharacterized protein</fullName>
    </submittedName>
</protein>
<reference evidence="1" key="1">
    <citation type="submission" date="2017-07" db="EMBL/GenBank/DDBJ databases">
        <title>Taro Niue Genome Assembly and Annotation.</title>
        <authorList>
            <person name="Atibalentja N."/>
            <person name="Keating K."/>
            <person name="Fields C.J."/>
        </authorList>
    </citation>
    <scope>NUCLEOTIDE SEQUENCE</scope>
    <source>
        <strain evidence="1">Niue_2</strain>
        <tissue evidence="1">Leaf</tissue>
    </source>
</reference>
<proteinExistence type="predicted"/>
<dbReference type="AlphaFoldDB" id="A0A843TF01"/>
<evidence type="ECO:0000313" key="1">
    <source>
        <dbReference type="EMBL" id="MQL68747.1"/>
    </source>
</evidence>
<dbReference type="Proteomes" id="UP000652761">
    <property type="component" value="Unassembled WGS sequence"/>
</dbReference>